<feature type="chain" id="PRO_5039909949" evidence="1">
    <location>
        <begin position="16"/>
        <end position="522"/>
    </location>
</feature>
<keyword evidence="1" id="KW-0732">Signal</keyword>
<sequence>MYLWLVWLWLPTGWSLDTQFLPHPLRGSHVRATRFRPALVLKQGCDGAKFEYAYICVYDGVRWSDDSDIFLVVPTQSESLVDTRDSTANILVELFMSRGCGSAGRVALYCSEMGQQEDGLLIAGRPNTFALELGIADARDITAQRVAIFRGSRQRKNQLSRRYEHTKIRARIDEFQAILLAHPQHVNVSLYDAYYTWGDILALPGPSAYDHVPGKSFTVNGLGPCGRPVAVSAKRPALVWVRSRVPERCSQPLEASTNVQFVVLYAGETSQPPLVQCSGSTNPPESCSRGDCIYRVTISKDCLRKGEMAKVVLRQMWRGKTDVLIESLAVGYLTATDGVVYASIDGAPMAFLSDAETLVLNGSGSVHLEGAPLFFNWSCEQCDKNGSLYQAFAKKRLDQQVIEIPDELRYGVSQEYRFVLHVSADGHSDRATITVWVPGDEDDKMVLSCPCCEFGVLSSEDLVIEARPQRTKVWDTRYPLVTWTISGPGGWLTEQRGAVLLLPAGNIVRSGLYRYRAGFHSF</sequence>
<evidence type="ECO:0000313" key="2">
    <source>
        <dbReference type="EMBL" id="KAH8034649.1"/>
    </source>
</evidence>
<protein>
    <submittedName>
        <fullName evidence="2">Uncharacterized protein</fullName>
    </submittedName>
</protein>
<gene>
    <name evidence="2" type="ORF">HPB51_000113</name>
</gene>
<dbReference type="Proteomes" id="UP000821866">
    <property type="component" value="Chromosome 11"/>
</dbReference>
<evidence type="ECO:0000313" key="3">
    <source>
        <dbReference type="Proteomes" id="UP000821866"/>
    </source>
</evidence>
<accession>A0A9J6EJI9</accession>
<reference evidence="2" key="1">
    <citation type="journal article" date="2020" name="Cell">
        <title>Large-Scale Comparative Analyses of Tick Genomes Elucidate Their Genetic Diversity and Vector Capacities.</title>
        <authorList>
            <consortium name="Tick Genome and Microbiome Consortium (TIGMIC)"/>
            <person name="Jia N."/>
            <person name="Wang J."/>
            <person name="Shi W."/>
            <person name="Du L."/>
            <person name="Sun Y."/>
            <person name="Zhan W."/>
            <person name="Jiang J.F."/>
            <person name="Wang Q."/>
            <person name="Zhang B."/>
            <person name="Ji P."/>
            <person name="Bell-Sakyi L."/>
            <person name="Cui X.M."/>
            <person name="Yuan T.T."/>
            <person name="Jiang B.G."/>
            <person name="Yang W.F."/>
            <person name="Lam T.T."/>
            <person name="Chang Q.C."/>
            <person name="Ding S.J."/>
            <person name="Wang X.J."/>
            <person name="Zhu J.G."/>
            <person name="Ruan X.D."/>
            <person name="Zhao L."/>
            <person name="Wei J.T."/>
            <person name="Ye R.Z."/>
            <person name="Que T.C."/>
            <person name="Du C.H."/>
            <person name="Zhou Y.H."/>
            <person name="Cheng J.X."/>
            <person name="Dai P.F."/>
            <person name="Guo W.B."/>
            <person name="Han X.H."/>
            <person name="Huang E.J."/>
            <person name="Li L.F."/>
            <person name="Wei W."/>
            <person name="Gao Y.C."/>
            <person name="Liu J.Z."/>
            <person name="Shao H.Z."/>
            <person name="Wang X."/>
            <person name="Wang C.C."/>
            <person name="Yang T.C."/>
            <person name="Huo Q.B."/>
            <person name="Li W."/>
            <person name="Chen H.Y."/>
            <person name="Chen S.E."/>
            <person name="Zhou L.G."/>
            <person name="Ni X.B."/>
            <person name="Tian J.H."/>
            <person name="Sheng Y."/>
            <person name="Liu T."/>
            <person name="Pan Y.S."/>
            <person name="Xia L.Y."/>
            <person name="Li J."/>
            <person name="Zhao F."/>
            <person name="Cao W.C."/>
        </authorList>
    </citation>
    <scope>NUCLEOTIDE SEQUENCE</scope>
    <source>
        <strain evidence="2">Rmic-2018</strain>
    </source>
</reference>
<proteinExistence type="predicted"/>
<feature type="signal peptide" evidence="1">
    <location>
        <begin position="1"/>
        <end position="15"/>
    </location>
</feature>
<organism evidence="2 3">
    <name type="scientific">Rhipicephalus microplus</name>
    <name type="common">Cattle tick</name>
    <name type="synonym">Boophilus microplus</name>
    <dbReference type="NCBI Taxonomy" id="6941"/>
    <lineage>
        <taxon>Eukaryota</taxon>
        <taxon>Metazoa</taxon>
        <taxon>Ecdysozoa</taxon>
        <taxon>Arthropoda</taxon>
        <taxon>Chelicerata</taxon>
        <taxon>Arachnida</taxon>
        <taxon>Acari</taxon>
        <taxon>Parasitiformes</taxon>
        <taxon>Ixodida</taxon>
        <taxon>Ixodoidea</taxon>
        <taxon>Ixodidae</taxon>
        <taxon>Rhipicephalinae</taxon>
        <taxon>Rhipicephalus</taxon>
        <taxon>Boophilus</taxon>
    </lineage>
</organism>
<reference evidence="2" key="2">
    <citation type="submission" date="2021-09" db="EMBL/GenBank/DDBJ databases">
        <authorList>
            <person name="Jia N."/>
            <person name="Wang J."/>
            <person name="Shi W."/>
            <person name="Du L."/>
            <person name="Sun Y."/>
            <person name="Zhan W."/>
            <person name="Jiang J."/>
            <person name="Wang Q."/>
            <person name="Zhang B."/>
            <person name="Ji P."/>
            <person name="Sakyi L.B."/>
            <person name="Cui X."/>
            <person name="Yuan T."/>
            <person name="Jiang B."/>
            <person name="Yang W."/>
            <person name="Lam T.T.-Y."/>
            <person name="Chang Q."/>
            <person name="Ding S."/>
            <person name="Wang X."/>
            <person name="Zhu J."/>
            <person name="Ruan X."/>
            <person name="Zhao L."/>
            <person name="Wei J."/>
            <person name="Que T."/>
            <person name="Du C."/>
            <person name="Cheng J."/>
            <person name="Dai P."/>
            <person name="Han X."/>
            <person name="Huang E."/>
            <person name="Gao Y."/>
            <person name="Liu J."/>
            <person name="Shao H."/>
            <person name="Ye R."/>
            <person name="Li L."/>
            <person name="Wei W."/>
            <person name="Wang X."/>
            <person name="Wang C."/>
            <person name="Huo Q."/>
            <person name="Li W."/>
            <person name="Guo W."/>
            <person name="Chen H."/>
            <person name="Chen S."/>
            <person name="Zhou L."/>
            <person name="Zhou L."/>
            <person name="Ni X."/>
            <person name="Tian J."/>
            <person name="Zhou Y."/>
            <person name="Sheng Y."/>
            <person name="Liu T."/>
            <person name="Pan Y."/>
            <person name="Xia L."/>
            <person name="Li J."/>
            <person name="Zhao F."/>
            <person name="Cao W."/>
        </authorList>
    </citation>
    <scope>NUCLEOTIDE SEQUENCE</scope>
    <source>
        <strain evidence="2">Rmic-2018</strain>
        <tissue evidence="2">Larvae</tissue>
    </source>
</reference>
<dbReference type="VEuPathDB" id="VectorBase:LOC119181632"/>
<dbReference type="EMBL" id="JABSTU010000003">
    <property type="protein sequence ID" value="KAH8034649.1"/>
    <property type="molecule type" value="Genomic_DNA"/>
</dbReference>
<evidence type="ECO:0000256" key="1">
    <source>
        <dbReference type="SAM" id="SignalP"/>
    </source>
</evidence>
<keyword evidence="3" id="KW-1185">Reference proteome</keyword>
<dbReference type="AlphaFoldDB" id="A0A9J6EJI9"/>
<comment type="caution">
    <text evidence="2">The sequence shown here is derived from an EMBL/GenBank/DDBJ whole genome shotgun (WGS) entry which is preliminary data.</text>
</comment>
<name>A0A9J6EJI9_RHIMP</name>